<comment type="caution">
    <text evidence="2">The sequence shown here is derived from an EMBL/GenBank/DDBJ whole genome shotgun (WGS) entry which is preliminary data.</text>
</comment>
<protein>
    <recommendedName>
        <fullName evidence="4">Lipoprotein</fullName>
    </recommendedName>
</protein>
<accession>A0AAV3TAZ0</accession>
<sequence>MKRRTILRRSSALGAAALAGCLSDATTEPGDPNESDPGDAGPDEDAETEDSDGVSVASVGVETVASDCASGDEDPTADVRLVESETAVRFSGLLTAGTPCHEVLVESAEYDESEDALAIVLATERSDEPCQDCVGTLEYEGTVAFDGGLPDEAAVSYQDVVLGSTATDNGSSDEESGSEKSDGGETPKLTDSAIDVSEVSPGEQVDEADIEFDRDANAVVVEGTIHGHDACQTAKLGSVDYDAEDDELSVDVVTAAADDADDRLCAESIVEIDYAVRVQFENGLPGSATVSHDGRAFVSAGHGSSAASGSASSSRSTSASGSGSSSASTSTDR</sequence>
<feature type="compositionally biased region" description="Low complexity" evidence="1">
    <location>
        <begin position="299"/>
        <end position="333"/>
    </location>
</feature>
<reference evidence="2 3" key="1">
    <citation type="journal article" date="2019" name="Int. J. Syst. Evol. Microbiol.">
        <title>The Global Catalogue of Microorganisms (GCM) 10K type strain sequencing project: providing services to taxonomists for standard genome sequencing and annotation.</title>
        <authorList>
            <consortium name="The Broad Institute Genomics Platform"/>
            <consortium name="The Broad Institute Genome Sequencing Center for Infectious Disease"/>
            <person name="Wu L."/>
            <person name="Ma J."/>
        </authorList>
    </citation>
    <scope>NUCLEOTIDE SEQUENCE [LARGE SCALE GENOMIC DNA]</scope>
    <source>
        <strain evidence="2 3">JCM 16328</strain>
    </source>
</reference>
<evidence type="ECO:0000313" key="2">
    <source>
        <dbReference type="EMBL" id="GAA0673617.1"/>
    </source>
</evidence>
<feature type="region of interest" description="Disordered" evidence="1">
    <location>
        <begin position="164"/>
        <end position="190"/>
    </location>
</feature>
<gene>
    <name evidence="2" type="ORF">GCM10009020_20880</name>
</gene>
<evidence type="ECO:0000313" key="3">
    <source>
        <dbReference type="Proteomes" id="UP001500420"/>
    </source>
</evidence>
<organism evidence="2 3">
    <name type="scientific">Natronoarchaeum mannanilyticum</name>
    <dbReference type="NCBI Taxonomy" id="926360"/>
    <lineage>
        <taxon>Archaea</taxon>
        <taxon>Methanobacteriati</taxon>
        <taxon>Methanobacteriota</taxon>
        <taxon>Stenosarchaea group</taxon>
        <taxon>Halobacteria</taxon>
        <taxon>Halobacteriales</taxon>
        <taxon>Natronoarchaeaceae</taxon>
    </lineage>
</organism>
<evidence type="ECO:0000256" key="1">
    <source>
        <dbReference type="SAM" id="MobiDB-lite"/>
    </source>
</evidence>
<dbReference type="AlphaFoldDB" id="A0AAV3TAZ0"/>
<feature type="region of interest" description="Disordered" evidence="1">
    <location>
        <begin position="289"/>
        <end position="333"/>
    </location>
</feature>
<feature type="compositionally biased region" description="Acidic residues" evidence="1">
    <location>
        <begin position="31"/>
        <end position="52"/>
    </location>
</feature>
<evidence type="ECO:0008006" key="4">
    <source>
        <dbReference type="Google" id="ProtNLM"/>
    </source>
</evidence>
<keyword evidence="3" id="KW-1185">Reference proteome</keyword>
<dbReference type="RefSeq" id="WP_343773946.1">
    <property type="nucleotide sequence ID" value="NZ_BAAADV010000003.1"/>
</dbReference>
<feature type="region of interest" description="Disordered" evidence="1">
    <location>
        <begin position="22"/>
        <end position="55"/>
    </location>
</feature>
<dbReference type="PROSITE" id="PS51257">
    <property type="entry name" value="PROKAR_LIPOPROTEIN"/>
    <property type="match status" value="1"/>
</dbReference>
<proteinExistence type="predicted"/>
<dbReference type="EMBL" id="BAAADV010000003">
    <property type="protein sequence ID" value="GAA0673617.1"/>
    <property type="molecule type" value="Genomic_DNA"/>
</dbReference>
<dbReference type="Proteomes" id="UP001500420">
    <property type="component" value="Unassembled WGS sequence"/>
</dbReference>
<name>A0AAV3TAZ0_9EURY</name>